<dbReference type="InterPro" id="IPR036505">
    <property type="entry name" value="Amidase/PGRP_sf"/>
</dbReference>
<reference evidence="15" key="1">
    <citation type="journal article" date="2019" name="Int. J. Syst. Evol. Microbiol.">
        <title>The Global Catalogue of Microorganisms (GCM) 10K type strain sequencing project: providing services to taxonomists for standard genome sequencing and annotation.</title>
        <authorList>
            <consortium name="The Broad Institute Genomics Platform"/>
            <consortium name="The Broad Institute Genome Sequencing Center for Infectious Disease"/>
            <person name="Wu L."/>
            <person name="Ma J."/>
        </authorList>
    </citation>
    <scope>NUCLEOTIDE SEQUENCE [LARGE SCALE GENOMIC DNA]</scope>
    <source>
        <strain evidence="15">CGMCC 1.15922</strain>
    </source>
</reference>
<evidence type="ECO:0000313" key="15">
    <source>
        <dbReference type="Proteomes" id="UP000626370"/>
    </source>
</evidence>
<dbReference type="NCBIfam" id="NF008758">
    <property type="entry name" value="PRK11789.1"/>
    <property type="match status" value="1"/>
</dbReference>
<proteinExistence type="inferred from homology"/>
<dbReference type="InterPro" id="IPR002502">
    <property type="entry name" value="Amidase_domain"/>
</dbReference>
<evidence type="ECO:0000256" key="6">
    <source>
        <dbReference type="ARBA" id="ARBA00022490"/>
    </source>
</evidence>
<comment type="caution">
    <text evidence="14">The sequence shown here is derived from an EMBL/GenBank/DDBJ whole genome shotgun (WGS) entry which is preliminary data.</text>
</comment>
<evidence type="ECO:0000256" key="8">
    <source>
        <dbReference type="ARBA" id="ARBA00022801"/>
    </source>
</evidence>
<name>A0ABQ3IWI1_9GAMM</name>
<dbReference type="EC" id="3.5.1.28" evidence="5"/>
<keyword evidence="8" id="KW-0378">Hydrolase</keyword>
<evidence type="ECO:0000313" key="14">
    <source>
        <dbReference type="EMBL" id="GHE95020.1"/>
    </source>
</evidence>
<sequence length="187" mass="21125">MPDVPILKITNGWLDTADKIPSPHFNARPENTKVSLLVVHNISLPPGKFGGNYITDLFLGQLDEHAHPYFSSIYQLKVSAHCLIQRDGNIIQYVSFDDRAWHAGVSIYKGKAQCNDFSIGIELEGTDEIPYTDEQYQQLSRLTASIKQVYPDIDDDIVGHCDIAPGRKTDPGKAFDWQYYQLLLTKQ</sequence>
<protein>
    <recommendedName>
        <fullName evidence="11">1,6-anhydro-N-acetylmuramyl-L-alanine amidase AmpD</fullName>
        <ecNumber evidence="5">3.5.1.28</ecNumber>
    </recommendedName>
    <alternativeName>
        <fullName evidence="12">N-acetylmuramoyl-L-alanine amidase</fullName>
    </alternativeName>
</protein>
<dbReference type="Pfam" id="PF01510">
    <property type="entry name" value="Amidase_2"/>
    <property type="match status" value="1"/>
</dbReference>
<dbReference type="CDD" id="cd06583">
    <property type="entry name" value="PGRP"/>
    <property type="match status" value="1"/>
</dbReference>
<evidence type="ECO:0000256" key="4">
    <source>
        <dbReference type="ARBA" id="ARBA00007553"/>
    </source>
</evidence>
<accession>A0ABQ3IWI1</accession>
<comment type="catalytic activity">
    <reaction evidence="1">
        <text>Hydrolyzes the link between N-acetylmuramoyl residues and L-amino acid residues in certain cell-wall glycopeptides.</text>
        <dbReference type="EC" id="3.5.1.28"/>
    </reaction>
</comment>
<dbReference type="RefSeq" id="WP_189378649.1">
    <property type="nucleotide sequence ID" value="NZ_BNAH01000010.1"/>
</dbReference>
<keyword evidence="9" id="KW-0862">Zinc</keyword>
<evidence type="ECO:0000256" key="5">
    <source>
        <dbReference type="ARBA" id="ARBA00011901"/>
    </source>
</evidence>
<dbReference type="Gene3D" id="3.40.80.10">
    <property type="entry name" value="Peptidoglycan recognition protein-like"/>
    <property type="match status" value="1"/>
</dbReference>
<comment type="subcellular location">
    <subcellularLocation>
        <location evidence="3">Cytoplasm</location>
    </subcellularLocation>
</comment>
<dbReference type="PANTHER" id="PTHR30417:SF4">
    <property type="entry name" value="1,6-ANHYDRO-N-ACETYLMURAMYL-L-ALANINE AMIDASE AMPD"/>
    <property type="match status" value="1"/>
</dbReference>
<dbReference type="SMART" id="SM00644">
    <property type="entry name" value="Ami_2"/>
    <property type="match status" value="1"/>
</dbReference>
<evidence type="ECO:0000256" key="9">
    <source>
        <dbReference type="ARBA" id="ARBA00022833"/>
    </source>
</evidence>
<keyword evidence="6" id="KW-0963">Cytoplasm</keyword>
<dbReference type="Proteomes" id="UP000626370">
    <property type="component" value="Unassembled WGS sequence"/>
</dbReference>
<evidence type="ECO:0000259" key="13">
    <source>
        <dbReference type="SMART" id="SM00644"/>
    </source>
</evidence>
<evidence type="ECO:0000256" key="1">
    <source>
        <dbReference type="ARBA" id="ARBA00001561"/>
    </source>
</evidence>
<comment type="similarity">
    <text evidence="4">Belongs to the N-acetylmuramoyl-L-alanine amidase 2 family.</text>
</comment>
<gene>
    <name evidence="14" type="ORF">GCM10011501_25650</name>
</gene>
<evidence type="ECO:0000256" key="11">
    <source>
        <dbReference type="ARBA" id="ARBA00039257"/>
    </source>
</evidence>
<evidence type="ECO:0000256" key="3">
    <source>
        <dbReference type="ARBA" id="ARBA00004496"/>
    </source>
</evidence>
<feature type="domain" description="N-acetylmuramoyl-L-alanine amidase" evidence="13">
    <location>
        <begin position="22"/>
        <end position="172"/>
    </location>
</feature>
<keyword evidence="15" id="KW-1185">Reference proteome</keyword>
<comment type="cofactor">
    <cofactor evidence="2">
        <name>Zn(2+)</name>
        <dbReference type="ChEBI" id="CHEBI:29105"/>
    </cofactor>
</comment>
<dbReference type="SUPFAM" id="SSF55846">
    <property type="entry name" value="N-acetylmuramoyl-L-alanine amidase-like"/>
    <property type="match status" value="1"/>
</dbReference>
<evidence type="ECO:0000256" key="2">
    <source>
        <dbReference type="ARBA" id="ARBA00001947"/>
    </source>
</evidence>
<dbReference type="InterPro" id="IPR051206">
    <property type="entry name" value="NAMLAA_amidase_2"/>
</dbReference>
<evidence type="ECO:0000256" key="12">
    <source>
        <dbReference type="ARBA" id="ARBA00042615"/>
    </source>
</evidence>
<evidence type="ECO:0000256" key="10">
    <source>
        <dbReference type="ARBA" id="ARBA00023316"/>
    </source>
</evidence>
<dbReference type="EMBL" id="BNAH01000010">
    <property type="protein sequence ID" value="GHE95020.1"/>
    <property type="molecule type" value="Genomic_DNA"/>
</dbReference>
<keyword evidence="10" id="KW-0961">Cell wall biogenesis/degradation</keyword>
<organism evidence="14 15">
    <name type="scientific">Thalassotalea profundi</name>
    <dbReference type="NCBI Taxonomy" id="2036687"/>
    <lineage>
        <taxon>Bacteria</taxon>
        <taxon>Pseudomonadati</taxon>
        <taxon>Pseudomonadota</taxon>
        <taxon>Gammaproteobacteria</taxon>
        <taxon>Alteromonadales</taxon>
        <taxon>Colwelliaceae</taxon>
        <taxon>Thalassotalea</taxon>
    </lineage>
</organism>
<dbReference type="PANTHER" id="PTHR30417">
    <property type="entry name" value="N-ACETYLMURAMOYL-L-ALANINE AMIDASE AMID"/>
    <property type="match status" value="1"/>
</dbReference>
<keyword evidence="7" id="KW-0479">Metal-binding</keyword>
<evidence type="ECO:0000256" key="7">
    <source>
        <dbReference type="ARBA" id="ARBA00022723"/>
    </source>
</evidence>